<sequence>MSGADFKMFKWVPDGIYDYLEYYVRYVIINNNPTKVIAKAWLDKGGPEHESPMLR</sequence>
<evidence type="ECO:0000313" key="5">
    <source>
        <dbReference type="EMBL" id="CAB5230852.1"/>
    </source>
</evidence>
<name>A0A6J5QYF1_9CAUD</name>
<evidence type="ECO:0000313" key="2">
    <source>
        <dbReference type="EMBL" id="CAB4185725.1"/>
    </source>
</evidence>
<protein>
    <submittedName>
        <fullName evidence="2">Uncharacterized protein</fullName>
    </submittedName>
</protein>
<gene>
    <name evidence="2" type="ORF">UFOVP1123_130</name>
    <name evidence="3" type="ORF">UFOVP1239_21</name>
    <name evidence="4" type="ORF">UFOVP1484_134</name>
    <name evidence="5" type="ORF">UFOVP1577_140</name>
    <name evidence="1" type="ORF">UFOVP961_60</name>
</gene>
<dbReference type="EMBL" id="LR797435">
    <property type="protein sequence ID" value="CAB4216226.1"/>
    <property type="molecule type" value="Genomic_DNA"/>
</dbReference>
<accession>A0A6J5QYF1</accession>
<evidence type="ECO:0000313" key="1">
    <source>
        <dbReference type="EMBL" id="CAB4174568.1"/>
    </source>
</evidence>
<evidence type="ECO:0000313" key="4">
    <source>
        <dbReference type="EMBL" id="CAB4216226.1"/>
    </source>
</evidence>
<dbReference type="EMBL" id="LR797194">
    <property type="protein sequence ID" value="CAB4193091.1"/>
    <property type="molecule type" value="Genomic_DNA"/>
</dbReference>
<dbReference type="EMBL" id="LR798422">
    <property type="protein sequence ID" value="CAB5230852.1"/>
    <property type="molecule type" value="Genomic_DNA"/>
</dbReference>
<organism evidence="2">
    <name type="scientific">uncultured Caudovirales phage</name>
    <dbReference type="NCBI Taxonomy" id="2100421"/>
    <lineage>
        <taxon>Viruses</taxon>
        <taxon>Duplodnaviria</taxon>
        <taxon>Heunggongvirae</taxon>
        <taxon>Uroviricota</taxon>
        <taxon>Caudoviricetes</taxon>
        <taxon>Peduoviridae</taxon>
        <taxon>Maltschvirus</taxon>
        <taxon>Maltschvirus maltsch</taxon>
    </lineage>
</organism>
<reference evidence="2" key="1">
    <citation type="submission" date="2020-05" db="EMBL/GenBank/DDBJ databases">
        <authorList>
            <person name="Chiriac C."/>
            <person name="Salcher M."/>
            <person name="Ghai R."/>
            <person name="Kavagutti S V."/>
        </authorList>
    </citation>
    <scope>NUCLEOTIDE SEQUENCE</scope>
</reference>
<evidence type="ECO:0000313" key="3">
    <source>
        <dbReference type="EMBL" id="CAB4193091.1"/>
    </source>
</evidence>
<dbReference type="EMBL" id="LR797079">
    <property type="protein sequence ID" value="CAB4185725.1"/>
    <property type="molecule type" value="Genomic_DNA"/>
</dbReference>
<dbReference type="EMBL" id="LR796912">
    <property type="protein sequence ID" value="CAB4174568.1"/>
    <property type="molecule type" value="Genomic_DNA"/>
</dbReference>
<proteinExistence type="predicted"/>